<proteinExistence type="predicted"/>
<gene>
    <name evidence="7" type="ORF">AKJ57_01025</name>
</gene>
<dbReference type="InterPro" id="IPR050638">
    <property type="entry name" value="AA-Vitamin_Transporters"/>
</dbReference>
<dbReference type="Pfam" id="PF00892">
    <property type="entry name" value="EamA"/>
    <property type="match status" value="2"/>
</dbReference>
<sequence length="297" mass="31380">MLSGDILGAALAILAALFLGSRIIVIRKATVEGNSSHAVMSSIWISVLFFLPAALFLHYPNFQITWTSLVSFVIAGLVGFSLGLAFYYEGTRKVGASRAVPITRGNMIVASVLAVIFLGEGVTGGHILGIVLLVLGVGLVNYEMEAGGGSNTLQSSRDLLFPIAAMLCFGLLAFFSKVGLGQGTPVTVGLSVSFVSALMGAGGMFMIRGKSPLAPFHTDQKYMYVAAAVFYSLSNICYYSALAVSRIVVTVPLRSISPLFVLALSYVFLRDLEDLTRLLVLGSVLVVSGAVMVGLFM</sequence>
<feature type="transmembrane region" description="Helical" evidence="5">
    <location>
        <begin position="251"/>
        <end position="269"/>
    </location>
</feature>
<evidence type="ECO:0000313" key="8">
    <source>
        <dbReference type="Proteomes" id="UP000070163"/>
    </source>
</evidence>
<name>A0A133UBG5_9EURY</name>
<evidence type="ECO:0000256" key="4">
    <source>
        <dbReference type="ARBA" id="ARBA00023136"/>
    </source>
</evidence>
<dbReference type="PANTHER" id="PTHR32322:SF2">
    <property type="entry name" value="EAMA DOMAIN-CONTAINING PROTEIN"/>
    <property type="match status" value="1"/>
</dbReference>
<evidence type="ECO:0000256" key="5">
    <source>
        <dbReference type="SAM" id="Phobius"/>
    </source>
</evidence>
<comment type="subcellular location">
    <subcellularLocation>
        <location evidence="1">Membrane</location>
        <topology evidence="1">Multi-pass membrane protein</topology>
    </subcellularLocation>
</comment>
<feature type="transmembrane region" description="Helical" evidence="5">
    <location>
        <begin position="6"/>
        <end position="26"/>
    </location>
</feature>
<keyword evidence="3 5" id="KW-1133">Transmembrane helix</keyword>
<feature type="domain" description="EamA" evidence="6">
    <location>
        <begin position="7"/>
        <end position="141"/>
    </location>
</feature>
<feature type="transmembrane region" description="Helical" evidence="5">
    <location>
        <begin position="38"/>
        <end position="59"/>
    </location>
</feature>
<dbReference type="GO" id="GO:0016020">
    <property type="term" value="C:membrane"/>
    <property type="evidence" value="ECO:0007669"/>
    <property type="project" value="UniProtKB-SubCell"/>
</dbReference>
<feature type="transmembrane region" description="Helical" evidence="5">
    <location>
        <begin position="65"/>
        <end position="88"/>
    </location>
</feature>
<dbReference type="AlphaFoldDB" id="A0A133UBG5"/>
<evidence type="ECO:0000313" key="7">
    <source>
        <dbReference type="EMBL" id="KXA91503.1"/>
    </source>
</evidence>
<protein>
    <recommendedName>
        <fullName evidence="6">EamA domain-containing protein</fullName>
    </recommendedName>
</protein>
<feature type="transmembrane region" description="Helical" evidence="5">
    <location>
        <begin position="188"/>
        <end position="207"/>
    </location>
</feature>
<evidence type="ECO:0000256" key="3">
    <source>
        <dbReference type="ARBA" id="ARBA00022989"/>
    </source>
</evidence>
<dbReference type="EMBL" id="LHXJ01000007">
    <property type="protein sequence ID" value="KXA91503.1"/>
    <property type="molecule type" value="Genomic_DNA"/>
</dbReference>
<comment type="caution">
    <text evidence="7">The sequence shown here is derived from an EMBL/GenBank/DDBJ whole genome shotgun (WGS) entry which is preliminary data.</text>
</comment>
<feature type="transmembrane region" description="Helical" evidence="5">
    <location>
        <begin position="159"/>
        <end position="176"/>
    </location>
</feature>
<keyword evidence="2 5" id="KW-0812">Transmembrane</keyword>
<accession>A0A133UBG5</accession>
<dbReference type="Proteomes" id="UP000070163">
    <property type="component" value="Unassembled WGS sequence"/>
</dbReference>
<keyword evidence="4 5" id="KW-0472">Membrane</keyword>
<feature type="domain" description="EamA" evidence="6">
    <location>
        <begin position="160"/>
        <end position="293"/>
    </location>
</feature>
<dbReference type="InterPro" id="IPR037185">
    <property type="entry name" value="EmrE-like"/>
</dbReference>
<keyword evidence="8" id="KW-1185">Reference proteome</keyword>
<dbReference type="PANTHER" id="PTHR32322">
    <property type="entry name" value="INNER MEMBRANE TRANSPORTER"/>
    <property type="match status" value="1"/>
</dbReference>
<feature type="transmembrane region" description="Helical" evidence="5">
    <location>
        <begin position="275"/>
        <end position="296"/>
    </location>
</feature>
<reference evidence="7 8" key="1">
    <citation type="journal article" date="2016" name="Sci. Rep.">
        <title>Metabolic traits of an uncultured archaeal lineage -MSBL1- from brine pools of the Red Sea.</title>
        <authorList>
            <person name="Mwirichia R."/>
            <person name="Alam I."/>
            <person name="Rashid M."/>
            <person name="Vinu M."/>
            <person name="Ba-Alawi W."/>
            <person name="Anthony Kamau A."/>
            <person name="Kamanda Ngugi D."/>
            <person name="Goker M."/>
            <person name="Klenk H.P."/>
            <person name="Bajic V."/>
            <person name="Stingl U."/>
        </authorList>
    </citation>
    <scope>NUCLEOTIDE SEQUENCE [LARGE SCALE GENOMIC DNA]</scope>
    <source>
        <strain evidence="7">SCGC-AAA259A05</strain>
    </source>
</reference>
<evidence type="ECO:0000256" key="2">
    <source>
        <dbReference type="ARBA" id="ARBA00022692"/>
    </source>
</evidence>
<feature type="transmembrane region" description="Helical" evidence="5">
    <location>
        <begin position="222"/>
        <end position="244"/>
    </location>
</feature>
<dbReference type="Gene3D" id="1.10.3730.20">
    <property type="match status" value="1"/>
</dbReference>
<evidence type="ECO:0000259" key="6">
    <source>
        <dbReference type="Pfam" id="PF00892"/>
    </source>
</evidence>
<evidence type="ECO:0000256" key="1">
    <source>
        <dbReference type="ARBA" id="ARBA00004141"/>
    </source>
</evidence>
<dbReference type="InterPro" id="IPR000620">
    <property type="entry name" value="EamA_dom"/>
</dbReference>
<dbReference type="SUPFAM" id="SSF103481">
    <property type="entry name" value="Multidrug resistance efflux transporter EmrE"/>
    <property type="match status" value="2"/>
</dbReference>
<feature type="transmembrane region" description="Helical" evidence="5">
    <location>
        <begin position="108"/>
        <end position="139"/>
    </location>
</feature>
<organism evidence="7 8">
    <name type="scientific">candidate division MSBL1 archaeon SCGC-AAA259A05</name>
    <dbReference type="NCBI Taxonomy" id="1698259"/>
    <lineage>
        <taxon>Archaea</taxon>
        <taxon>Methanobacteriati</taxon>
        <taxon>Methanobacteriota</taxon>
        <taxon>candidate division MSBL1</taxon>
    </lineage>
</organism>